<dbReference type="AlphaFoldDB" id="A0A0C2X3K8"/>
<dbReference type="InParanoid" id="A0A0C2X3K8"/>
<feature type="non-terminal residue" evidence="1">
    <location>
        <position position="1"/>
    </location>
</feature>
<protein>
    <submittedName>
        <fullName evidence="1">Uncharacterized protein</fullName>
    </submittedName>
</protein>
<dbReference type="Proteomes" id="UP000054549">
    <property type="component" value="Unassembled WGS sequence"/>
</dbReference>
<organism evidence="1 2">
    <name type="scientific">Amanita muscaria (strain Koide BX008)</name>
    <dbReference type="NCBI Taxonomy" id="946122"/>
    <lineage>
        <taxon>Eukaryota</taxon>
        <taxon>Fungi</taxon>
        <taxon>Dikarya</taxon>
        <taxon>Basidiomycota</taxon>
        <taxon>Agaricomycotina</taxon>
        <taxon>Agaricomycetes</taxon>
        <taxon>Agaricomycetidae</taxon>
        <taxon>Agaricales</taxon>
        <taxon>Pluteineae</taxon>
        <taxon>Amanitaceae</taxon>
        <taxon>Amanita</taxon>
    </lineage>
</organism>
<evidence type="ECO:0000313" key="2">
    <source>
        <dbReference type="Proteomes" id="UP000054549"/>
    </source>
</evidence>
<dbReference type="EMBL" id="KN818255">
    <property type="protein sequence ID" value="KIL63801.1"/>
    <property type="molecule type" value="Genomic_DNA"/>
</dbReference>
<sequence>TSMEETCHHETRSSHRGITCSPQTTLARTAELPAGKLPAQGTFEKLQVWFGPARLNERASRAIGSFDS</sequence>
<evidence type="ECO:0000313" key="1">
    <source>
        <dbReference type="EMBL" id="KIL63801.1"/>
    </source>
</evidence>
<keyword evidence="2" id="KW-1185">Reference proteome</keyword>
<accession>A0A0C2X3K8</accession>
<reference evidence="1 2" key="1">
    <citation type="submission" date="2014-04" db="EMBL/GenBank/DDBJ databases">
        <title>Evolutionary Origins and Diversification of the Mycorrhizal Mutualists.</title>
        <authorList>
            <consortium name="DOE Joint Genome Institute"/>
            <consortium name="Mycorrhizal Genomics Consortium"/>
            <person name="Kohler A."/>
            <person name="Kuo A."/>
            <person name="Nagy L.G."/>
            <person name="Floudas D."/>
            <person name="Copeland A."/>
            <person name="Barry K.W."/>
            <person name="Cichocki N."/>
            <person name="Veneault-Fourrey C."/>
            <person name="LaButti K."/>
            <person name="Lindquist E.A."/>
            <person name="Lipzen A."/>
            <person name="Lundell T."/>
            <person name="Morin E."/>
            <person name="Murat C."/>
            <person name="Riley R."/>
            <person name="Ohm R."/>
            <person name="Sun H."/>
            <person name="Tunlid A."/>
            <person name="Henrissat B."/>
            <person name="Grigoriev I.V."/>
            <person name="Hibbett D.S."/>
            <person name="Martin F."/>
        </authorList>
    </citation>
    <scope>NUCLEOTIDE SEQUENCE [LARGE SCALE GENOMIC DNA]</scope>
    <source>
        <strain evidence="1 2">Koide BX008</strain>
    </source>
</reference>
<dbReference type="HOGENOM" id="CLU_2800803_0_0_1"/>
<name>A0A0C2X3K8_AMAMK</name>
<gene>
    <name evidence="1" type="ORF">M378DRAFT_163986</name>
</gene>
<proteinExistence type="predicted"/>